<feature type="region of interest" description="Disordered" evidence="1">
    <location>
        <begin position="1"/>
        <end position="25"/>
    </location>
</feature>
<evidence type="ECO:0000313" key="2">
    <source>
        <dbReference type="EMBL" id="RDW63413.1"/>
    </source>
</evidence>
<comment type="caution">
    <text evidence="2">The sequence shown here is derived from an EMBL/GenBank/DDBJ whole genome shotgun (WGS) entry which is preliminary data.</text>
</comment>
<proteinExistence type="predicted"/>
<feature type="region of interest" description="Disordered" evidence="1">
    <location>
        <begin position="68"/>
        <end position="100"/>
    </location>
</feature>
<dbReference type="OrthoDB" id="415590at2759"/>
<evidence type="ECO:0000313" key="3">
    <source>
        <dbReference type="Proteomes" id="UP000256645"/>
    </source>
</evidence>
<protein>
    <recommendedName>
        <fullName evidence="4">Transcription factor domain-containing protein</fullName>
    </recommendedName>
</protein>
<name>A0A3D8QNL1_9HELO</name>
<keyword evidence="3" id="KW-1185">Reference proteome</keyword>
<feature type="compositionally biased region" description="Low complexity" evidence="1">
    <location>
        <begin position="77"/>
        <end position="93"/>
    </location>
</feature>
<evidence type="ECO:0000256" key="1">
    <source>
        <dbReference type="SAM" id="MobiDB-lite"/>
    </source>
</evidence>
<dbReference type="EMBL" id="PDLM01000013">
    <property type="protein sequence ID" value="RDW63413.1"/>
    <property type="molecule type" value="Genomic_DNA"/>
</dbReference>
<sequence>MDETKDIEKEYEDHSETLLEQESSRGDVCDFTLRESQTIGLQGTGGHSTIGTVPVSVQIGATVENGAPQEVAERISGDSQLSRSSRPSEYSSSQVPRIPDVPIYSTGNNITLIHVGSHGSNQNDISNPSSGEVLRWPINDHIKAGLLSSYFQDTSKWCEVTESLNPFSTGWSHLVAESQAFAAAAVALASITCLKRDSTSTLLVRELYMFARETLQRLKSEHHEGALFATTLLCMGCSALEKMEEEQEMLHDCVNLLQSTTLNNVPDGILSACFWTVARQGRELCNISSAQSDKFIDIWAAYLSGRSTLISPETWITVQGKALHAPIQDSYSNQAISITARIIDELSKGPVGMNEDMLRSLWAELQIWIIERPPSVRCIMEVEASGDSVFPTILFSNPPAGMKEAATHNPLPY</sequence>
<dbReference type="AlphaFoldDB" id="A0A3D8QNL1"/>
<accession>A0A3D8QNL1</accession>
<evidence type="ECO:0008006" key="4">
    <source>
        <dbReference type="Google" id="ProtNLM"/>
    </source>
</evidence>
<gene>
    <name evidence="2" type="ORF">BP6252_10958</name>
</gene>
<reference evidence="2 3" key="1">
    <citation type="journal article" date="2018" name="IMA Fungus">
        <title>IMA Genome-F 9: Draft genome sequence of Annulohypoxylon stygium, Aspergillus mulundensis, Berkeleyomyces basicola (syn. Thielaviopsis basicola), Ceratocystis smalleyi, two Cercospora beticola strains, Coleophoma cylindrospora, Fusarium fracticaudum, Phialophora cf. hyalina, and Morchella septimelata.</title>
        <authorList>
            <person name="Wingfield B.D."/>
            <person name="Bills G.F."/>
            <person name="Dong Y."/>
            <person name="Huang W."/>
            <person name="Nel W.J."/>
            <person name="Swalarsk-Parry B.S."/>
            <person name="Vaghefi N."/>
            <person name="Wilken P.M."/>
            <person name="An Z."/>
            <person name="de Beer Z.W."/>
            <person name="De Vos L."/>
            <person name="Chen L."/>
            <person name="Duong T.A."/>
            <person name="Gao Y."/>
            <person name="Hammerbacher A."/>
            <person name="Kikkert J.R."/>
            <person name="Li Y."/>
            <person name="Li H."/>
            <person name="Li K."/>
            <person name="Li Q."/>
            <person name="Liu X."/>
            <person name="Ma X."/>
            <person name="Naidoo K."/>
            <person name="Pethybridge S.J."/>
            <person name="Sun J."/>
            <person name="Steenkamp E.T."/>
            <person name="van der Nest M.A."/>
            <person name="van Wyk S."/>
            <person name="Wingfield M.J."/>
            <person name="Xiong C."/>
            <person name="Yue Q."/>
            <person name="Zhang X."/>
        </authorList>
    </citation>
    <scope>NUCLEOTIDE SEQUENCE [LARGE SCALE GENOMIC DNA]</scope>
    <source>
        <strain evidence="2 3">BP6252</strain>
    </source>
</reference>
<organism evidence="2 3">
    <name type="scientific">Coleophoma cylindrospora</name>
    <dbReference type="NCBI Taxonomy" id="1849047"/>
    <lineage>
        <taxon>Eukaryota</taxon>
        <taxon>Fungi</taxon>
        <taxon>Dikarya</taxon>
        <taxon>Ascomycota</taxon>
        <taxon>Pezizomycotina</taxon>
        <taxon>Leotiomycetes</taxon>
        <taxon>Helotiales</taxon>
        <taxon>Dermateaceae</taxon>
        <taxon>Coleophoma</taxon>
    </lineage>
</organism>
<dbReference type="Proteomes" id="UP000256645">
    <property type="component" value="Unassembled WGS sequence"/>
</dbReference>